<dbReference type="EMBL" id="BAAAHH010000060">
    <property type="protein sequence ID" value="GAA0968897.1"/>
    <property type="molecule type" value="Genomic_DNA"/>
</dbReference>
<protein>
    <recommendedName>
        <fullName evidence="9">Pycsar effector protein domain-containing protein</fullName>
    </recommendedName>
</protein>
<comment type="caution">
    <text evidence="10">The sequence shown here is derived from an EMBL/GenBank/DDBJ whole genome shotgun (WGS) entry which is preliminary data.</text>
</comment>
<evidence type="ECO:0000259" key="9">
    <source>
        <dbReference type="Pfam" id="PF18967"/>
    </source>
</evidence>
<dbReference type="Proteomes" id="UP001500665">
    <property type="component" value="Unassembled WGS sequence"/>
</dbReference>
<feature type="domain" description="Pycsar effector protein" evidence="9">
    <location>
        <begin position="12"/>
        <end position="148"/>
    </location>
</feature>
<evidence type="ECO:0000256" key="7">
    <source>
        <dbReference type="ARBA" id="ARBA00023136"/>
    </source>
</evidence>
<keyword evidence="3 8" id="KW-0812">Transmembrane</keyword>
<sequence>MSTPTKTARILASELMAVRGELTRIDAKCGALVGLAGAGLAFLMQASTQRLDLAVRVLAVVAAVCWAGAALVLLVRVLRPQLGSTGFCRWADMTPGDICGEILAAREDTHASRELVFLSTLARRKYAALRTAVNLLAAGVIVVAVAALAGLAI</sequence>
<dbReference type="Pfam" id="PF18967">
    <property type="entry name" value="PycTM"/>
    <property type="match status" value="1"/>
</dbReference>
<keyword evidence="4" id="KW-0547">Nucleotide-binding</keyword>
<evidence type="ECO:0000256" key="1">
    <source>
        <dbReference type="ARBA" id="ARBA00004236"/>
    </source>
</evidence>
<dbReference type="InterPro" id="IPR043760">
    <property type="entry name" value="PycTM_dom"/>
</dbReference>
<accession>A0ABP4CGI4</accession>
<evidence type="ECO:0000256" key="2">
    <source>
        <dbReference type="ARBA" id="ARBA00022475"/>
    </source>
</evidence>
<evidence type="ECO:0000256" key="4">
    <source>
        <dbReference type="ARBA" id="ARBA00022741"/>
    </source>
</evidence>
<evidence type="ECO:0000256" key="6">
    <source>
        <dbReference type="ARBA" id="ARBA00023118"/>
    </source>
</evidence>
<keyword evidence="2" id="KW-1003">Cell membrane</keyword>
<comment type="subcellular location">
    <subcellularLocation>
        <location evidence="1">Cell membrane</location>
    </subcellularLocation>
</comment>
<keyword evidence="11" id="KW-1185">Reference proteome</keyword>
<keyword evidence="5 8" id="KW-1133">Transmembrane helix</keyword>
<evidence type="ECO:0000256" key="3">
    <source>
        <dbReference type="ARBA" id="ARBA00022692"/>
    </source>
</evidence>
<reference evidence="11" key="1">
    <citation type="journal article" date="2019" name="Int. J. Syst. Evol. Microbiol.">
        <title>The Global Catalogue of Microorganisms (GCM) 10K type strain sequencing project: providing services to taxonomists for standard genome sequencing and annotation.</title>
        <authorList>
            <consortium name="The Broad Institute Genomics Platform"/>
            <consortium name="The Broad Institute Genome Sequencing Center for Infectious Disease"/>
            <person name="Wu L."/>
            <person name="Ma J."/>
        </authorList>
    </citation>
    <scope>NUCLEOTIDE SEQUENCE [LARGE SCALE GENOMIC DNA]</scope>
    <source>
        <strain evidence="11">JCM 10696</strain>
    </source>
</reference>
<organism evidence="10 11">
    <name type="scientific">Actinocorallia libanotica</name>
    <dbReference type="NCBI Taxonomy" id="46162"/>
    <lineage>
        <taxon>Bacteria</taxon>
        <taxon>Bacillati</taxon>
        <taxon>Actinomycetota</taxon>
        <taxon>Actinomycetes</taxon>
        <taxon>Streptosporangiales</taxon>
        <taxon>Thermomonosporaceae</taxon>
        <taxon>Actinocorallia</taxon>
    </lineage>
</organism>
<feature type="transmembrane region" description="Helical" evidence="8">
    <location>
        <begin position="29"/>
        <end position="47"/>
    </location>
</feature>
<evidence type="ECO:0000313" key="10">
    <source>
        <dbReference type="EMBL" id="GAA0968897.1"/>
    </source>
</evidence>
<dbReference type="RefSeq" id="WP_344247306.1">
    <property type="nucleotide sequence ID" value="NZ_BAAAHH010000060.1"/>
</dbReference>
<gene>
    <name evidence="10" type="ORF">GCM10009550_75000</name>
</gene>
<evidence type="ECO:0000256" key="8">
    <source>
        <dbReference type="SAM" id="Phobius"/>
    </source>
</evidence>
<evidence type="ECO:0000256" key="5">
    <source>
        <dbReference type="ARBA" id="ARBA00022989"/>
    </source>
</evidence>
<keyword evidence="7 8" id="KW-0472">Membrane</keyword>
<keyword evidence="6" id="KW-0051">Antiviral defense</keyword>
<evidence type="ECO:0000313" key="11">
    <source>
        <dbReference type="Proteomes" id="UP001500665"/>
    </source>
</evidence>
<feature type="transmembrane region" description="Helical" evidence="8">
    <location>
        <begin position="53"/>
        <end position="75"/>
    </location>
</feature>
<proteinExistence type="predicted"/>
<name>A0ABP4CGI4_9ACTN</name>
<feature type="transmembrane region" description="Helical" evidence="8">
    <location>
        <begin position="132"/>
        <end position="152"/>
    </location>
</feature>